<organism evidence="2">
    <name type="scientific">Megaviridae environmental sample</name>
    <dbReference type="NCBI Taxonomy" id="1737588"/>
    <lineage>
        <taxon>Viruses</taxon>
        <taxon>Varidnaviria</taxon>
        <taxon>Bamfordvirae</taxon>
        <taxon>Nucleocytoviricota</taxon>
        <taxon>Megaviricetes</taxon>
        <taxon>Imitervirales</taxon>
        <taxon>Mimiviridae</taxon>
        <taxon>environmental samples</taxon>
    </lineage>
</organism>
<evidence type="ECO:0000256" key="1">
    <source>
        <dbReference type="SAM" id="MobiDB-lite"/>
    </source>
</evidence>
<reference evidence="2" key="1">
    <citation type="journal article" date="2019" name="Philos. Trans. R. Soc. Lond., B, Biol. Sci.">
        <title>Targeted metagenomic recovery of four divergent viruses reveals shared and distinctive characteristics of giant viruses of marine eukaryotes.</title>
        <authorList>
            <person name="Needham D.M."/>
            <person name="Poirier C."/>
            <person name="Hehenberger E."/>
            <person name="Jimenez V."/>
            <person name="Swalwell J.E."/>
            <person name="Santoro A.E."/>
            <person name="Worden A.Z."/>
        </authorList>
    </citation>
    <scope>NUCLEOTIDE SEQUENCE</scope>
    <source>
        <strain evidence="2">OPacV-421</strain>
    </source>
</reference>
<feature type="compositionally biased region" description="Low complexity" evidence="1">
    <location>
        <begin position="16"/>
        <end position="30"/>
    </location>
</feature>
<feature type="compositionally biased region" description="Basic residues" evidence="1">
    <location>
        <begin position="74"/>
        <end position="121"/>
    </location>
</feature>
<feature type="compositionally biased region" description="Basic residues" evidence="1">
    <location>
        <begin position="1"/>
        <end position="15"/>
    </location>
</feature>
<sequence length="148" mass="17351">MSSPRRRSTRTRKQTKQGTQYRQAQTQARQRQSDRDARNQMFNTFGRANMGIAPSSRSMNDLSDMLSKTVVSKSSRKRRAGPKKRKSSKRGPKRGRKKSTHKRRQSPKRGTKHGAHRRQQQLRKDKKDRKLALKRARRHLTPATFQFP</sequence>
<feature type="region of interest" description="Disordered" evidence="1">
    <location>
        <begin position="1"/>
        <end position="148"/>
    </location>
</feature>
<feature type="compositionally biased region" description="Basic and acidic residues" evidence="1">
    <location>
        <begin position="122"/>
        <end position="131"/>
    </location>
</feature>
<dbReference type="EMBL" id="MN448295">
    <property type="protein sequence ID" value="QFG74921.1"/>
    <property type="molecule type" value="Genomic_DNA"/>
</dbReference>
<evidence type="ECO:0000313" key="2">
    <source>
        <dbReference type="EMBL" id="QFG74921.1"/>
    </source>
</evidence>
<proteinExistence type="predicted"/>
<accession>A0A5J6VNB5</accession>
<name>A0A5J6VNB5_9VIRU</name>
<protein>
    <submittedName>
        <fullName evidence="2">Uncharacterized protein</fullName>
    </submittedName>
</protein>